<comment type="similarity">
    <text evidence="2 6">Belongs to the ATG8 family.</text>
</comment>
<dbReference type="InterPro" id="IPR004241">
    <property type="entry name" value="Atg8-like"/>
</dbReference>
<comment type="caution">
    <text evidence="7">The sequence shown here is derived from an EMBL/GenBank/DDBJ whole genome shotgun (WGS) entry which is preliminary data.</text>
</comment>
<dbReference type="PANTHER" id="PTHR10969">
    <property type="entry name" value="MICROTUBULE-ASSOCIATED PROTEINS 1A/1B LIGHT CHAIN 3-RELATED"/>
    <property type="match status" value="1"/>
</dbReference>
<evidence type="ECO:0000256" key="1">
    <source>
        <dbReference type="ARBA" id="ARBA00004370"/>
    </source>
</evidence>
<feature type="lipid moiety-binding region" description="Phosphatidylserine amidated glycine; alternate" evidence="5">
    <location>
        <position position="121"/>
    </location>
</feature>
<keyword evidence="3" id="KW-0472">Membrane</keyword>
<dbReference type="Gene3D" id="3.10.20.90">
    <property type="entry name" value="Phosphatidylinositol 3-kinase Catalytic Subunit, Chain A, domain 1"/>
    <property type="match status" value="1"/>
</dbReference>
<keyword evidence="4 5" id="KW-0449">Lipoprotein</keyword>
<evidence type="ECO:0000256" key="2">
    <source>
        <dbReference type="ARBA" id="ARBA00007293"/>
    </source>
</evidence>
<dbReference type="AlphaFoldDB" id="A0A0V0QT78"/>
<dbReference type="OrthoDB" id="285394at2759"/>
<protein>
    <recommendedName>
        <fullName evidence="6">Autophagy-related protein</fullName>
    </recommendedName>
</protein>
<keyword evidence="8" id="KW-1185">Reference proteome</keyword>
<evidence type="ECO:0000256" key="5">
    <source>
        <dbReference type="PIRSR" id="PIRSR604241-50"/>
    </source>
</evidence>
<dbReference type="Proteomes" id="UP000054937">
    <property type="component" value="Unassembled WGS sequence"/>
</dbReference>
<dbReference type="GO" id="GO:0006914">
    <property type="term" value="P:autophagy"/>
    <property type="evidence" value="ECO:0007669"/>
    <property type="project" value="UniProtKB-KW"/>
</dbReference>
<accession>A0A0V0QT78</accession>
<dbReference type="SUPFAM" id="SSF54236">
    <property type="entry name" value="Ubiquitin-like"/>
    <property type="match status" value="1"/>
</dbReference>
<evidence type="ECO:0000256" key="3">
    <source>
        <dbReference type="ARBA" id="ARBA00023136"/>
    </source>
</evidence>
<dbReference type="FunCoup" id="A0A0V0QT78">
    <property type="interactions" value="172"/>
</dbReference>
<dbReference type="GO" id="GO:0016020">
    <property type="term" value="C:membrane"/>
    <property type="evidence" value="ECO:0007669"/>
    <property type="project" value="UniProtKB-SubCell"/>
</dbReference>
<name>A0A0V0QT78_PSEPJ</name>
<reference evidence="7 8" key="1">
    <citation type="journal article" date="2015" name="Sci. Rep.">
        <title>Genome of the facultative scuticociliatosis pathogen Pseudocohnilembus persalinus provides insight into its virulence through horizontal gene transfer.</title>
        <authorList>
            <person name="Xiong J."/>
            <person name="Wang G."/>
            <person name="Cheng J."/>
            <person name="Tian M."/>
            <person name="Pan X."/>
            <person name="Warren A."/>
            <person name="Jiang C."/>
            <person name="Yuan D."/>
            <person name="Miao W."/>
        </authorList>
    </citation>
    <scope>NUCLEOTIDE SEQUENCE [LARGE SCALE GENOMIC DNA]</scope>
    <source>
        <strain evidence="7">36N120E</strain>
    </source>
</reference>
<organism evidence="7 8">
    <name type="scientific">Pseudocohnilembus persalinus</name>
    <name type="common">Ciliate</name>
    <dbReference type="NCBI Taxonomy" id="266149"/>
    <lineage>
        <taxon>Eukaryota</taxon>
        <taxon>Sar</taxon>
        <taxon>Alveolata</taxon>
        <taxon>Ciliophora</taxon>
        <taxon>Intramacronucleata</taxon>
        <taxon>Oligohymenophorea</taxon>
        <taxon>Scuticociliatia</taxon>
        <taxon>Philasterida</taxon>
        <taxon>Pseudocohnilembidae</taxon>
        <taxon>Pseudocohnilembus</taxon>
    </lineage>
</organism>
<dbReference type="InParanoid" id="A0A0V0QT78"/>
<keyword evidence="6" id="KW-0072">Autophagy</keyword>
<dbReference type="Pfam" id="PF02991">
    <property type="entry name" value="ATG8"/>
    <property type="match status" value="1"/>
</dbReference>
<proteinExistence type="inferred from homology"/>
<evidence type="ECO:0000313" key="7">
    <source>
        <dbReference type="EMBL" id="KRX05593.1"/>
    </source>
</evidence>
<dbReference type="OMA" id="EMFGCFL"/>
<dbReference type="InterPro" id="IPR029071">
    <property type="entry name" value="Ubiquitin-like_domsf"/>
</dbReference>
<comment type="subcellular location">
    <subcellularLocation>
        <location evidence="1">Membrane</location>
    </subcellularLocation>
</comment>
<sequence>MDKKYKIHKERPFNERKDEAEKYIRKHPGFIPIVVERNKKSKLPEVNFKNKYLLPGSFKLIQLNQILRTYIKEIKKEEALYIYANGTALLTANQELETIYHNYKDEDGYLYLEYLEQQSFGGWENKQEKQKNQEQQKISQRQKRNQIDFKQNIQIFKQ</sequence>
<dbReference type="EMBL" id="LDAU01000106">
    <property type="protein sequence ID" value="KRX05593.1"/>
    <property type="molecule type" value="Genomic_DNA"/>
</dbReference>
<evidence type="ECO:0000256" key="6">
    <source>
        <dbReference type="RuleBase" id="RU004384"/>
    </source>
</evidence>
<evidence type="ECO:0000256" key="4">
    <source>
        <dbReference type="ARBA" id="ARBA00023288"/>
    </source>
</evidence>
<gene>
    <name evidence="7" type="ORF">PPERSA_12771</name>
</gene>
<evidence type="ECO:0000313" key="8">
    <source>
        <dbReference type="Proteomes" id="UP000054937"/>
    </source>
</evidence>